<accession>A0A2V3UN72</accession>
<dbReference type="Gene3D" id="3.40.50.1820">
    <property type="entry name" value="alpha/beta hydrolase"/>
    <property type="match status" value="1"/>
</dbReference>
<keyword evidence="2" id="KW-1185">Reference proteome</keyword>
<protein>
    <recommendedName>
        <fullName evidence="3">TAP-like protein</fullName>
    </recommendedName>
</protein>
<dbReference type="EMBL" id="QJJM01000028">
    <property type="protein sequence ID" value="PXW67428.1"/>
    <property type="molecule type" value="Genomic_DNA"/>
</dbReference>
<reference evidence="1 2" key="1">
    <citation type="submission" date="2018-05" db="EMBL/GenBank/DDBJ databases">
        <title>Genomic Encyclopedia of Type Strains, Phase IV (KMG-IV): sequencing the most valuable type-strain genomes for metagenomic binning, comparative biology and taxonomic classification.</title>
        <authorList>
            <person name="Goeker M."/>
        </authorList>
    </citation>
    <scope>NUCLEOTIDE SEQUENCE [LARGE SCALE GENOMIC DNA]</scope>
    <source>
        <strain evidence="1 2">DSM 3183</strain>
    </source>
</reference>
<organism evidence="1 2">
    <name type="scientific">Blastomonas natatoria</name>
    <dbReference type="NCBI Taxonomy" id="34015"/>
    <lineage>
        <taxon>Bacteria</taxon>
        <taxon>Pseudomonadati</taxon>
        <taxon>Pseudomonadota</taxon>
        <taxon>Alphaproteobacteria</taxon>
        <taxon>Sphingomonadales</taxon>
        <taxon>Sphingomonadaceae</taxon>
        <taxon>Blastomonas</taxon>
    </lineage>
</organism>
<dbReference type="SUPFAM" id="SSF53474">
    <property type="entry name" value="alpha/beta-Hydrolases"/>
    <property type="match status" value="1"/>
</dbReference>
<evidence type="ECO:0000313" key="2">
    <source>
        <dbReference type="Proteomes" id="UP000248014"/>
    </source>
</evidence>
<comment type="caution">
    <text evidence="1">The sequence shown here is derived from an EMBL/GenBank/DDBJ whole genome shotgun (WGS) entry which is preliminary data.</text>
</comment>
<evidence type="ECO:0000313" key="1">
    <source>
        <dbReference type="EMBL" id="PXW67428.1"/>
    </source>
</evidence>
<dbReference type="Proteomes" id="UP000248014">
    <property type="component" value="Unassembled WGS sequence"/>
</dbReference>
<sequence length="136" mass="15194">MLTKKYEPADTILLTTFFNPTLASQAAGQKFLDRIRLRTVDRDANPGPDVYGAQVAAFAAWGTPSANSNDYLKSIKQPVLIVSGSKDLIHYTSNSYKLEDNLPNAELVVYPDTNHGSFYQYPELFLQQATTFLDQK</sequence>
<evidence type="ECO:0008006" key="3">
    <source>
        <dbReference type="Google" id="ProtNLM"/>
    </source>
</evidence>
<name>A0A2V3UN72_9SPHN</name>
<dbReference type="InterPro" id="IPR029058">
    <property type="entry name" value="AB_hydrolase_fold"/>
</dbReference>
<proteinExistence type="predicted"/>
<dbReference type="AlphaFoldDB" id="A0A2V3UN72"/>
<gene>
    <name evidence="1" type="ORF">C7451_12818</name>
</gene>